<dbReference type="Proteomes" id="UP000051442">
    <property type="component" value="Unassembled WGS sequence"/>
</dbReference>
<keyword evidence="3" id="KW-1185">Reference proteome</keyword>
<dbReference type="SUPFAM" id="SSF49503">
    <property type="entry name" value="Cupredoxins"/>
    <property type="match status" value="1"/>
</dbReference>
<dbReference type="OrthoDB" id="9800141at2"/>
<reference evidence="2 3" key="1">
    <citation type="journal article" date="2015" name="Genome Announc.">
        <title>Expanding the biotechnology potential of lactobacilli through comparative genomics of 213 strains and associated genera.</title>
        <authorList>
            <person name="Sun Z."/>
            <person name="Harris H.M."/>
            <person name="McCann A."/>
            <person name="Guo C."/>
            <person name="Argimon S."/>
            <person name="Zhang W."/>
            <person name="Yang X."/>
            <person name="Jeffery I.B."/>
            <person name="Cooney J.C."/>
            <person name="Kagawa T.F."/>
            <person name="Liu W."/>
            <person name="Song Y."/>
            <person name="Salvetti E."/>
            <person name="Wrobel A."/>
            <person name="Rasinkangas P."/>
            <person name="Parkhill J."/>
            <person name="Rea M.C."/>
            <person name="O'Sullivan O."/>
            <person name="Ritari J."/>
            <person name="Douillard F.P."/>
            <person name="Paul Ross R."/>
            <person name="Yang R."/>
            <person name="Briner A.E."/>
            <person name="Felis G.E."/>
            <person name="de Vos W.M."/>
            <person name="Barrangou R."/>
            <person name="Klaenhammer T.R."/>
            <person name="Caufield P.W."/>
            <person name="Cui Y."/>
            <person name="Zhang H."/>
            <person name="O'Toole P.W."/>
        </authorList>
    </citation>
    <scope>NUCLEOTIDE SEQUENCE [LARGE SCALE GENOMIC DNA]</scope>
    <source>
        <strain evidence="2 3">DSM 23365</strain>
    </source>
</reference>
<comment type="caution">
    <text evidence="2">The sequence shown here is derived from an EMBL/GenBank/DDBJ whole genome shotgun (WGS) entry which is preliminary data.</text>
</comment>
<evidence type="ECO:0000313" key="3">
    <source>
        <dbReference type="Proteomes" id="UP000051442"/>
    </source>
</evidence>
<feature type="domain" description="EfeO-type cupredoxin-like" evidence="1">
    <location>
        <begin position="3"/>
        <end position="89"/>
    </location>
</feature>
<dbReference type="EMBL" id="AYZM01000079">
    <property type="protein sequence ID" value="KRN25041.1"/>
    <property type="molecule type" value="Genomic_DNA"/>
</dbReference>
<sequence>MSENVQNAKVEVAGGYNPEVVTLKQGVPATITFTRTSDQGCLDVVHSKDFDFETELPLNEAKTVTVNTDQAGEFNFSCGMDMFFGKVVIK</sequence>
<protein>
    <recommendedName>
        <fullName evidence="1">EfeO-type cupredoxin-like domain-containing protein</fullName>
    </recommendedName>
</protein>
<accession>A0A0R2F9K9</accession>
<evidence type="ECO:0000259" key="1">
    <source>
        <dbReference type="Pfam" id="PF13473"/>
    </source>
</evidence>
<gene>
    <name evidence="2" type="ORF">FD14_GL000517</name>
</gene>
<dbReference type="Pfam" id="PF13473">
    <property type="entry name" value="Cupredoxin_1"/>
    <property type="match status" value="1"/>
</dbReference>
<dbReference type="Gene3D" id="2.60.40.420">
    <property type="entry name" value="Cupredoxins - blue copper proteins"/>
    <property type="match status" value="1"/>
</dbReference>
<dbReference type="InterPro" id="IPR028096">
    <property type="entry name" value="EfeO_Cupredoxin"/>
</dbReference>
<evidence type="ECO:0000313" key="2">
    <source>
        <dbReference type="EMBL" id="KRN25041.1"/>
    </source>
</evidence>
<dbReference type="AlphaFoldDB" id="A0A0R2F9K9"/>
<name>A0A0R2F9K9_9LACO</name>
<proteinExistence type="predicted"/>
<dbReference type="PATRIC" id="fig|1423804.4.peg.554"/>
<dbReference type="RefSeq" id="WP_054734832.1">
    <property type="nucleotide sequence ID" value="NZ_AYZM01000079.1"/>
</dbReference>
<dbReference type="InterPro" id="IPR008972">
    <property type="entry name" value="Cupredoxin"/>
</dbReference>
<dbReference type="STRING" id="1423804.FD14_GL000517"/>
<organism evidence="2 3">
    <name type="scientific">Secundilactobacillus similis DSM 23365 = JCM 2765</name>
    <dbReference type="NCBI Taxonomy" id="1423804"/>
    <lineage>
        <taxon>Bacteria</taxon>
        <taxon>Bacillati</taxon>
        <taxon>Bacillota</taxon>
        <taxon>Bacilli</taxon>
        <taxon>Lactobacillales</taxon>
        <taxon>Lactobacillaceae</taxon>
        <taxon>Secundilactobacillus</taxon>
    </lineage>
</organism>